<keyword evidence="2 4" id="KW-0238">DNA-binding</keyword>
<dbReference type="EMBL" id="CP126981">
    <property type="protein sequence ID" value="WIM90019.1"/>
    <property type="molecule type" value="Genomic_DNA"/>
</dbReference>
<gene>
    <name evidence="6" type="ORF">PT015_11675</name>
</gene>
<evidence type="ECO:0000259" key="5">
    <source>
        <dbReference type="PROSITE" id="PS50977"/>
    </source>
</evidence>
<evidence type="ECO:0000256" key="2">
    <source>
        <dbReference type="ARBA" id="ARBA00023125"/>
    </source>
</evidence>
<dbReference type="Proteomes" id="UP001236585">
    <property type="component" value="Chromosome"/>
</dbReference>
<dbReference type="Gene3D" id="1.10.357.10">
    <property type="entry name" value="Tetracycline Repressor, domain 2"/>
    <property type="match status" value="1"/>
</dbReference>
<feature type="domain" description="HTH tetR-type" evidence="5">
    <location>
        <begin position="15"/>
        <end position="75"/>
    </location>
</feature>
<dbReference type="SUPFAM" id="SSF46689">
    <property type="entry name" value="Homeodomain-like"/>
    <property type="match status" value="1"/>
</dbReference>
<dbReference type="PROSITE" id="PS50977">
    <property type="entry name" value="HTH_TETR_2"/>
    <property type="match status" value="1"/>
</dbReference>
<name>A0ABY8W2C6_9MYCO</name>
<dbReference type="InterPro" id="IPR001647">
    <property type="entry name" value="HTH_TetR"/>
</dbReference>
<evidence type="ECO:0000256" key="1">
    <source>
        <dbReference type="ARBA" id="ARBA00023015"/>
    </source>
</evidence>
<dbReference type="Pfam" id="PF00440">
    <property type="entry name" value="TetR_N"/>
    <property type="match status" value="1"/>
</dbReference>
<dbReference type="PRINTS" id="PR00455">
    <property type="entry name" value="HTHTETR"/>
</dbReference>
<evidence type="ECO:0000313" key="6">
    <source>
        <dbReference type="EMBL" id="WIM90019.1"/>
    </source>
</evidence>
<reference evidence="6 7" key="1">
    <citation type="journal article" date="2023" name="Microbiol. Resour. Announc.">
        <title>Complete Genome Sequence of Mycobacterium wuenschmanii, a novel Nontuberculous Mycobacterium Isolated from a captive population of Amazon Milk Frogs.</title>
        <authorList>
            <person name="Hicks J."/>
            <person name="Zeineldin M."/>
            <person name="Ward H."/>
            <person name="Wuenschmann A."/>
            <person name="Camp P."/>
            <person name="Farrell D."/>
            <person name="Lehman K."/>
            <person name="Thacker T."/>
            <person name="Cuthbert E."/>
        </authorList>
    </citation>
    <scope>NUCLEOTIDE SEQUENCE [LARGE SCALE GENOMIC DNA]</scope>
    <source>
        <strain evidence="6 7">Wuenschmanii</strain>
    </source>
</reference>
<evidence type="ECO:0000313" key="7">
    <source>
        <dbReference type="Proteomes" id="UP001236585"/>
    </source>
</evidence>
<feature type="DNA-binding region" description="H-T-H motif" evidence="4">
    <location>
        <begin position="38"/>
        <end position="57"/>
    </location>
</feature>
<accession>A0ABY8W2C6</accession>
<sequence length="205" mass="22572">MGRKGWAGSPPADDAEARKRIVDAALRQVDRRGAAHTTVADIADALGITRRTVYRYFAGTEELFTAVAEVALGSFVAQIDRLVADLDVASQLVEVVAHIVERLPHEPQLVLLLANDRSNTFSRAMLTPEVIERCRAILHHAQIDWDQLGFDDATIDELIEFLLRMIQSMVIAPPDPPRSAGELRGYLRRWVGPALSPPGSVSSRT</sequence>
<proteinExistence type="predicted"/>
<keyword evidence="3" id="KW-0804">Transcription</keyword>
<keyword evidence="7" id="KW-1185">Reference proteome</keyword>
<dbReference type="PANTHER" id="PTHR30055:SF234">
    <property type="entry name" value="HTH-TYPE TRANSCRIPTIONAL REGULATOR BETI"/>
    <property type="match status" value="1"/>
</dbReference>
<dbReference type="InterPro" id="IPR050109">
    <property type="entry name" value="HTH-type_TetR-like_transc_reg"/>
</dbReference>
<evidence type="ECO:0000256" key="4">
    <source>
        <dbReference type="PROSITE-ProRule" id="PRU00335"/>
    </source>
</evidence>
<dbReference type="InterPro" id="IPR009057">
    <property type="entry name" value="Homeodomain-like_sf"/>
</dbReference>
<protein>
    <submittedName>
        <fullName evidence="6">TetR/AcrR family transcriptional regulator</fullName>
    </submittedName>
</protein>
<evidence type="ECO:0000256" key="3">
    <source>
        <dbReference type="ARBA" id="ARBA00023163"/>
    </source>
</evidence>
<dbReference type="PANTHER" id="PTHR30055">
    <property type="entry name" value="HTH-TYPE TRANSCRIPTIONAL REGULATOR RUTR"/>
    <property type="match status" value="1"/>
</dbReference>
<dbReference type="RefSeq" id="WP_285190771.1">
    <property type="nucleotide sequence ID" value="NZ_CP126981.1"/>
</dbReference>
<keyword evidence="1" id="KW-0805">Transcription regulation</keyword>
<organism evidence="6 7">
    <name type="scientific">Candidatus Mycobacterium wuenschmannii</name>
    <dbReference type="NCBI Taxonomy" id="3027808"/>
    <lineage>
        <taxon>Bacteria</taxon>
        <taxon>Bacillati</taxon>
        <taxon>Actinomycetota</taxon>
        <taxon>Actinomycetes</taxon>
        <taxon>Mycobacteriales</taxon>
        <taxon>Mycobacteriaceae</taxon>
        <taxon>Mycobacterium</taxon>
    </lineage>
</organism>